<keyword evidence="5" id="KW-0802">TPR repeat</keyword>
<evidence type="ECO:0000256" key="5">
    <source>
        <dbReference type="PROSITE-ProRule" id="PRU00339"/>
    </source>
</evidence>
<evidence type="ECO:0000256" key="6">
    <source>
        <dbReference type="SAM" id="Phobius"/>
    </source>
</evidence>
<feature type="transmembrane region" description="Helical" evidence="6">
    <location>
        <begin position="432"/>
        <end position="456"/>
    </location>
</feature>
<dbReference type="InterPro" id="IPR011990">
    <property type="entry name" value="TPR-like_helical_dom_sf"/>
</dbReference>
<dbReference type="SUPFAM" id="SSF48452">
    <property type="entry name" value="TPR-like"/>
    <property type="match status" value="1"/>
</dbReference>
<feature type="transmembrane region" description="Helical" evidence="6">
    <location>
        <begin position="198"/>
        <end position="217"/>
    </location>
</feature>
<feature type="transmembrane region" description="Helical" evidence="6">
    <location>
        <begin position="229"/>
        <end position="250"/>
    </location>
</feature>
<reference evidence="9" key="1">
    <citation type="submission" date="2017-09" db="EMBL/GenBank/DDBJ databases">
        <title>Depth-based differentiation of microbial function through sediment-hosted aquifers and enrichment of novel symbionts in the deep terrestrial subsurface.</title>
        <authorList>
            <person name="Probst A.J."/>
            <person name="Ladd B."/>
            <person name="Jarett J.K."/>
            <person name="Geller-Mcgrath D.E."/>
            <person name="Sieber C.M.K."/>
            <person name="Emerson J.B."/>
            <person name="Anantharaman K."/>
            <person name="Thomas B.C."/>
            <person name="Malmstrom R."/>
            <person name="Stieglmeier M."/>
            <person name="Klingl A."/>
            <person name="Woyke T."/>
            <person name="Ryan C.M."/>
            <person name="Banfield J.F."/>
        </authorList>
    </citation>
    <scope>NUCLEOTIDE SEQUENCE [LARGE SCALE GENOMIC DNA]</scope>
</reference>
<gene>
    <name evidence="8" type="ORF">COU20_02250</name>
</gene>
<dbReference type="Gene3D" id="1.25.40.10">
    <property type="entry name" value="Tetratricopeptide repeat domain"/>
    <property type="match status" value="1"/>
</dbReference>
<keyword evidence="2 6" id="KW-0812">Transmembrane</keyword>
<evidence type="ECO:0000259" key="7">
    <source>
        <dbReference type="Pfam" id="PF04932"/>
    </source>
</evidence>
<evidence type="ECO:0000256" key="4">
    <source>
        <dbReference type="ARBA" id="ARBA00023136"/>
    </source>
</evidence>
<organism evidence="8 9">
    <name type="scientific">Candidatus Kaiserbacteria bacterium CG10_big_fil_rev_8_21_14_0_10_59_10</name>
    <dbReference type="NCBI Taxonomy" id="1974612"/>
    <lineage>
        <taxon>Bacteria</taxon>
        <taxon>Candidatus Kaiseribacteriota</taxon>
    </lineage>
</organism>
<dbReference type="GO" id="GO:0016020">
    <property type="term" value="C:membrane"/>
    <property type="evidence" value="ECO:0007669"/>
    <property type="project" value="UniProtKB-SubCell"/>
</dbReference>
<keyword evidence="3 6" id="KW-1133">Transmembrane helix</keyword>
<sequence>MTQQKGARGNNPETSMHLKHHVMRDTIPVMALERGLRNIVLAGVFALPFVVLYVSSALFFPFITGKGFVFRLITEVVFFAWLALAAVNPEYRPRWNWVLLAFAFFLLVIGAAALFGVYPEKSIWSNFERMEGWVTLAHLFAYFLAAVSILNTERLWNALWQVSLSVAVFVGLYGMLQLAGFITINQGGVRLDATLGNAIYLAVYMLFHIFIAALVWGREKIEGKGIGNPAALFGAAAALQVFAVWHAYAVSQAHESGASVVLVIISLGVWLYAWMRSGSYALARVALALALALFTFILAFTLARGAMLGLAVGALVAALAYIVQAPRARLLKRIVVLLAVALVMAGGLWFARDAAWVQKVEPLQRLASISLSETTVTARFLNWGIAWEGFKERPVLGWGQENYAVVFDKYYDPRMYAQEPWFDRVHNAVFDWLIAGGVFGLLGYLALFAAALWALWRSPAFAAYERAILTGLLAGYFFNNLTVFDNITSYMLFVTVLAYIAARAHQGAPPLLEKHTLSRGALPILALFAVVGAWGVAWYVNADALAANRAIIRAISPQQDIMSNLAFFNEAIERDTFGTQEAREQLLQFASRVLAADFPQEVKREFLASAANEMRQQMEEMPHTLRFLLLFGGFLDSAGFHDEAKPVLERARELSPRKQAVLFQLGVNALSRDEANEALRHFEEAYNLAPAYREARVLYALTAFETGRNTLGDELLAPLVARGEAPDRRILSLLAGKRDFARIAGLYRGYAEQNQNDVQARVQYAIALYAAGQRAQAIEELEALREVAPASALDISALIAEMRAGTFNFE</sequence>
<keyword evidence="4 6" id="KW-0472">Membrane</keyword>
<dbReference type="InterPro" id="IPR007016">
    <property type="entry name" value="O-antigen_ligase-rel_domated"/>
</dbReference>
<feature type="transmembrane region" description="Helical" evidence="6">
    <location>
        <begin position="517"/>
        <end position="540"/>
    </location>
</feature>
<evidence type="ECO:0000256" key="1">
    <source>
        <dbReference type="ARBA" id="ARBA00004141"/>
    </source>
</evidence>
<feature type="transmembrane region" description="Helical" evidence="6">
    <location>
        <begin position="162"/>
        <end position="186"/>
    </location>
</feature>
<evidence type="ECO:0000313" key="8">
    <source>
        <dbReference type="EMBL" id="PIR82435.1"/>
    </source>
</evidence>
<dbReference type="EMBL" id="PFBM01000014">
    <property type="protein sequence ID" value="PIR82435.1"/>
    <property type="molecule type" value="Genomic_DNA"/>
</dbReference>
<evidence type="ECO:0000256" key="2">
    <source>
        <dbReference type="ARBA" id="ARBA00022692"/>
    </source>
</evidence>
<accession>A0A2H0U9I9</accession>
<feature type="transmembrane region" description="Helical" evidence="6">
    <location>
        <begin position="306"/>
        <end position="323"/>
    </location>
</feature>
<dbReference type="InterPro" id="IPR051533">
    <property type="entry name" value="WaaL-like"/>
</dbReference>
<feature type="transmembrane region" description="Helical" evidence="6">
    <location>
        <begin position="68"/>
        <end position="87"/>
    </location>
</feature>
<dbReference type="Proteomes" id="UP000231379">
    <property type="component" value="Unassembled WGS sequence"/>
</dbReference>
<feature type="transmembrane region" description="Helical" evidence="6">
    <location>
        <begin position="99"/>
        <end position="118"/>
    </location>
</feature>
<evidence type="ECO:0000256" key="3">
    <source>
        <dbReference type="ARBA" id="ARBA00022989"/>
    </source>
</evidence>
<comment type="subcellular location">
    <subcellularLocation>
        <location evidence="1">Membrane</location>
        <topology evidence="1">Multi-pass membrane protein</topology>
    </subcellularLocation>
</comment>
<feature type="transmembrane region" description="Helical" evidence="6">
    <location>
        <begin position="256"/>
        <end position="274"/>
    </location>
</feature>
<feature type="transmembrane region" description="Helical" evidence="6">
    <location>
        <begin position="130"/>
        <end position="150"/>
    </location>
</feature>
<dbReference type="Pfam" id="PF04932">
    <property type="entry name" value="Wzy_C"/>
    <property type="match status" value="1"/>
</dbReference>
<dbReference type="AlphaFoldDB" id="A0A2H0U9I9"/>
<feature type="domain" description="O-antigen ligase-related" evidence="7">
    <location>
        <begin position="289"/>
        <end position="445"/>
    </location>
</feature>
<feature type="transmembrane region" description="Helical" evidence="6">
    <location>
        <begin position="281"/>
        <end position="300"/>
    </location>
</feature>
<proteinExistence type="predicted"/>
<dbReference type="PANTHER" id="PTHR37422:SF13">
    <property type="entry name" value="LIPOPOLYSACCHARIDE BIOSYNTHESIS PROTEIN PA4999-RELATED"/>
    <property type="match status" value="1"/>
</dbReference>
<feature type="repeat" description="TPR" evidence="5">
    <location>
        <begin position="659"/>
        <end position="692"/>
    </location>
</feature>
<protein>
    <recommendedName>
        <fullName evidence="7">O-antigen ligase-related domain-containing protein</fullName>
    </recommendedName>
</protein>
<feature type="transmembrane region" description="Helical" evidence="6">
    <location>
        <begin position="39"/>
        <end position="62"/>
    </location>
</feature>
<dbReference type="PROSITE" id="PS50005">
    <property type="entry name" value="TPR"/>
    <property type="match status" value="1"/>
</dbReference>
<name>A0A2H0U9I9_9BACT</name>
<dbReference type="InterPro" id="IPR019734">
    <property type="entry name" value="TPR_rpt"/>
</dbReference>
<comment type="caution">
    <text evidence="8">The sequence shown here is derived from an EMBL/GenBank/DDBJ whole genome shotgun (WGS) entry which is preliminary data.</text>
</comment>
<evidence type="ECO:0000313" key="9">
    <source>
        <dbReference type="Proteomes" id="UP000231379"/>
    </source>
</evidence>
<dbReference type="PANTHER" id="PTHR37422">
    <property type="entry name" value="TEICHURONIC ACID BIOSYNTHESIS PROTEIN TUAE"/>
    <property type="match status" value="1"/>
</dbReference>
<feature type="transmembrane region" description="Helical" evidence="6">
    <location>
        <begin position="330"/>
        <end position="351"/>
    </location>
</feature>
<feature type="transmembrane region" description="Helical" evidence="6">
    <location>
        <begin position="487"/>
        <end position="505"/>
    </location>
</feature>